<accession>A0A4Z1NKS2</accession>
<protein>
    <recommendedName>
        <fullName evidence="5">Secreted protein</fullName>
    </recommendedName>
</protein>
<dbReference type="EMBL" id="SNSC02000019">
    <property type="protein sequence ID" value="TID16185.1"/>
    <property type="molecule type" value="Genomic_DNA"/>
</dbReference>
<organism evidence="3 4">
    <name type="scientific">Venturia nashicola</name>
    <dbReference type="NCBI Taxonomy" id="86259"/>
    <lineage>
        <taxon>Eukaryota</taxon>
        <taxon>Fungi</taxon>
        <taxon>Dikarya</taxon>
        <taxon>Ascomycota</taxon>
        <taxon>Pezizomycotina</taxon>
        <taxon>Dothideomycetes</taxon>
        <taxon>Pleosporomycetidae</taxon>
        <taxon>Venturiales</taxon>
        <taxon>Venturiaceae</taxon>
        <taxon>Venturia</taxon>
    </lineage>
</organism>
<evidence type="ECO:0008006" key="5">
    <source>
        <dbReference type="Google" id="ProtNLM"/>
    </source>
</evidence>
<reference evidence="3 4" key="1">
    <citation type="submission" date="2019-04" db="EMBL/GenBank/DDBJ databases">
        <title>High contiguity whole genome sequence and gene annotation resource for two Venturia nashicola isolates.</title>
        <authorList>
            <person name="Prokchorchik M."/>
            <person name="Won K."/>
            <person name="Lee Y."/>
            <person name="Choi E.D."/>
            <person name="Segonzac C."/>
            <person name="Sohn K.H."/>
        </authorList>
    </citation>
    <scope>NUCLEOTIDE SEQUENCE [LARGE SCALE GENOMIC DNA]</scope>
    <source>
        <strain evidence="3 4">PRI2</strain>
    </source>
</reference>
<name>A0A4Z1NKS2_9PEZI</name>
<evidence type="ECO:0000256" key="2">
    <source>
        <dbReference type="SAM" id="SignalP"/>
    </source>
</evidence>
<proteinExistence type="predicted"/>
<comment type="caution">
    <text evidence="3">The sequence shown here is derived from an EMBL/GenBank/DDBJ whole genome shotgun (WGS) entry which is preliminary data.</text>
</comment>
<feature type="signal peptide" evidence="2">
    <location>
        <begin position="1"/>
        <end position="18"/>
    </location>
</feature>
<feature type="chain" id="PRO_5021232482" description="Secreted protein" evidence="2">
    <location>
        <begin position="19"/>
        <end position="211"/>
    </location>
</feature>
<evidence type="ECO:0000313" key="3">
    <source>
        <dbReference type="EMBL" id="TID16185.1"/>
    </source>
</evidence>
<keyword evidence="4" id="KW-1185">Reference proteome</keyword>
<dbReference type="Proteomes" id="UP000298493">
    <property type="component" value="Unassembled WGS sequence"/>
</dbReference>
<dbReference type="PROSITE" id="PS51257">
    <property type="entry name" value="PROKAR_LIPOPROTEIN"/>
    <property type="match status" value="1"/>
</dbReference>
<evidence type="ECO:0000256" key="1">
    <source>
        <dbReference type="SAM" id="MobiDB-lite"/>
    </source>
</evidence>
<feature type="region of interest" description="Disordered" evidence="1">
    <location>
        <begin position="139"/>
        <end position="167"/>
    </location>
</feature>
<evidence type="ECO:0000313" key="4">
    <source>
        <dbReference type="Proteomes" id="UP000298493"/>
    </source>
</evidence>
<keyword evidence="2" id="KW-0732">Signal</keyword>
<sequence length="211" mass="23162">MYGFKQLLVLALAQSALACRCTEYGVPTGKLDPTATEQACAHAGGTMSDGHKGERRRPLAFVDPPRKLQEMSDEYDCVFIFLFPVQYAIMHTVLCTEYGGLCTEDYVRTMCFQGTQATIPTPVSTVAIARQSQGIRKAFARPHKATQGNRKAFTRPHKATQGNRKAFARPHKAITRPLKAIARHSQGHTRQSQGSRKAACTLGASVVVPDR</sequence>
<dbReference type="AlphaFoldDB" id="A0A4Z1NKS2"/>
<gene>
    <name evidence="3" type="ORF">E6O75_ATG09243</name>
</gene>